<dbReference type="Gene3D" id="3.30.1180.10">
    <property type="match status" value="1"/>
</dbReference>
<name>A4BHB9_9GAMM</name>
<dbReference type="PANTHER" id="PTHR33434">
    <property type="entry name" value="DEGV DOMAIN-CONTAINING PROTEIN DR_1986-RELATED"/>
    <property type="match status" value="1"/>
</dbReference>
<evidence type="ECO:0000313" key="3">
    <source>
        <dbReference type="Proteomes" id="UP000005953"/>
    </source>
</evidence>
<evidence type="ECO:0000313" key="2">
    <source>
        <dbReference type="EMBL" id="EAR08467.1"/>
    </source>
</evidence>
<keyword evidence="3" id="KW-1185">Reference proteome</keyword>
<dbReference type="OrthoDB" id="6190387at2"/>
<sequence length="305" mass="33795">MTTLIVDSACDLPKPLLEKLNIRLLPATIIYDQKSMQDFRETEQTIQLYRKDVFNKNTDSESAPTSTNDIVRILESAVAAGDTDILIQTVNRVRSPTYENAVEAISIIQKRHADKTIGLRVQDSRTIFTGQAVLAAHTAALIKKDIVGTRLRRTIDNLSSKVHAYQVPKDVYYLRERARKKGDNSVSWFGAVIGRALNVCPIVLALDDQTFPVTKVRQFSKAAELLFQHTINKVNDGLLSPFVAVSYAGDPSDLQSLPGFNDLRTAVKQRKYQLIVSPMSLSGGVNLGPGTLSVAFATEPYEWSD</sequence>
<gene>
    <name evidence="2" type="ORF">MED297_17782</name>
</gene>
<dbReference type="Gene3D" id="3.40.50.10170">
    <property type="match status" value="1"/>
</dbReference>
<dbReference type="NCBIfam" id="TIGR00762">
    <property type="entry name" value="DegV"/>
    <property type="match status" value="1"/>
</dbReference>
<dbReference type="AlphaFoldDB" id="A4BHB9"/>
<evidence type="ECO:0008006" key="4">
    <source>
        <dbReference type="Google" id="ProtNLM"/>
    </source>
</evidence>
<dbReference type="GO" id="GO:0008289">
    <property type="term" value="F:lipid binding"/>
    <property type="evidence" value="ECO:0007669"/>
    <property type="project" value="UniProtKB-KW"/>
</dbReference>
<dbReference type="RefSeq" id="WP_008043985.1">
    <property type="nucleotide sequence ID" value="NZ_CH724150.1"/>
</dbReference>
<dbReference type="PROSITE" id="PS51482">
    <property type="entry name" value="DEGV"/>
    <property type="match status" value="1"/>
</dbReference>
<evidence type="ECO:0000256" key="1">
    <source>
        <dbReference type="ARBA" id="ARBA00023121"/>
    </source>
</evidence>
<dbReference type="HOGENOM" id="CLU_069606_0_0_6"/>
<comment type="caution">
    <text evidence="2">The sequence shown here is derived from an EMBL/GenBank/DDBJ whole genome shotgun (WGS) entry which is preliminary data.</text>
</comment>
<dbReference type="PANTHER" id="PTHR33434:SF2">
    <property type="entry name" value="FATTY ACID-BINDING PROTEIN TM_1468"/>
    <property type="match status" value="1"/>
</dbReference>
<dbReference type="InterPro" id="IPR003797">
    <property type="entry name" value="DegV"/>
</dbReference>
<organism evidence="2 3">
    <name type="scientific">Reinekea blandensis MED297</name>
    <dbReference type="NCBI Taxonomy" id="314283"/>
    <lineage>
        <taxon>Bacteria</taxon>
        <taxon>Pseudomonadati</taxon>
        <taxon>Pseudomonadota</taxon>
        <taxon>Gammaproteobacteria</taxon>
        <taxon>Oceanospirillales</taxon>
        <taxon>Saccharospirillaceae</taxon>
        <taxon>Reinekea</taxon>
    </lineage>
</organism>
<reference evidence="2 3" key="1">
    <citation type="submission" date="2006-02" db="EMBL/GenBank/DDBJ databases">
        <authorList>
            <person name="Pinhassi J."/>
            <person name="Pedros-Alio C."/>
            <person name="Ferriera S."/>
            <person name="Johnson J."/>
            <person name="Kravitz S."/>
            <person name="Halpern A."/>
            <person name="Remington K."/>
            <person name="Beeson K."/>
            <person name="Tran B."/>
            <person name="Rogers Y.-H."/>
            <person name="Friedman R."/>
            <person name="Venter J.C."/>
        </authorList>
    </citation>
    <scope>NUCLEOTIDE SEQUENCE [LARGE SCALE GENOMIC DNA]</scope>
    <source>
        <strain evidence="2 3">MED297</strain>
    </source>
</reference>
<dbReference type="EMBL" id="AAOE01000020">
    <property type="protein sequence ID" value="EAR08467.1"/>
    <property type="molecule type" value="Genomic_DNA"/>
</dbReference>
<proteinExistence type="predicted"/>
<accession>A4BHB9</accession>
<protein>
    <recommendedName>
        <fullName evidence="4">DegV family protein</fullName>
    </recommendedName>
</protein>
<dbReference type="InterPro" id="IPR043168">
    <property type="entry name" value="DegV_C"/>
</dbReference>
<dbReference type="InterPro" id="IPR050270">
    <property type="entry name" value="DegV_domain_contain"/>
</dbReference>
<dbReference type="Proteomes" id="UP000005953">
    <property type="component" value="Unassembled WGS sequence"/>
</dbReference>
<dbReference type="Pfam" id="PF02645">
    <property type="entry name" value="DegV"/>
    <property type="match status" value="1"/>
</dbReference>
<keyword evidence="1" id="KW-0446">Lipid-binding</keyword>
<dbReference type="SUPFAM" id="SSF82549">
    <property type="entry name" value="DAK1/DegV-like"/>
    <property type="match status" value="1"/>
</dbReference>